<dbReference type="GO" id="GO:0003677">
    <property type="term" value="F:DNA binding"/>
    <property type="evidence" value="ECO:0007669"/>
    <property type="project" value="InterPro"/>
</dbReference>
<dbReference type="PROSITE" id="PS51750">
    <property type="entry name" value="BRO_N"/>
    <property type="match status" value="1"/>
</dbReference>
<evidence type="ECO:0000259" key="1">
    <source>
        <dbReference type="PROSITE" id="PS51750"/>
    </source>
</evidence>
<dbReference type="RefSeq" id="WP_014455638.1">
    <property type="nucleotide sequence ID" value="NC_017098.1"/>
</dbReference>
<organism evidence="2 3">
    <name type="scientific">Spirochaeta africana (strain ATCC 700263 / DSM 8902 / Z-7692)</name>
    <dbReference type="NCBI Taxonomy" id="889378"/>
    <lineage>
        <taxon>Bacteria</taxon>
        <taxon>Pseudomonadati</taxon>
        <taxon>Spirochaetota</taxon>
        <taxon>Spirochaetia</taxon>
        <taxon>Spirochaetales</taxon>
        <taxon>Spirochaetaceae</taxon>
        <taxon>Spirochaeta</taxon>
    </lineage>
</organism>
<dbReference type="InterPro" id="IPR005039">
    <property type="entry name" value="Ant_C"/>
</dbReference>
<dbReference type="PANTHER" id="PTHR36180">
    <property type="entry name" value="DNA-BINDING PROTEIN-RELATED-RELATED"/>
    <property type="match status" value="1"/>
</dbReference>
<dbReference type="eggNOG" id="COG3617">
    <property type="taxonomic scope" value="Bacteria"/>
</dbReference>
<keyword evidence="3" id="KW-1185">Reference proteome</keyword>
<dbReference type="EMBL" id="CP003282">
    <property type="protein sequence ID" value="AFG37655.1"/>
    <property type="molecule type" value="Genomic_DNA"/>
</dbReference>
<protein>
    <submittedName>
        <fullName evidence="2">Prophage antirepressor</fullName>
    </submittedName>
</protein>
<evidence type="ECO:0000313" key="3">
    <source>
        <dbReference type="Proteomes" id="UP000007383"/>
    </source>
</evidence>
<dbReference type="HOGENOM" id="CLU_046670_0_4_12"/>
<dbReference type="Proteomes" id="UP000007383">
    <property type="component" value="Chromosome"/>
</dbReference>
<evidence type="ECO:0000313" key="2">
    <source>
        <dbReference type="EMBL" id="AFG37655.1"/>
    </source>
</evidence>
<sequence length="246" mass="27799">MSQLQVFTNNLFGDVRVIEINGDPWFVAADVARVLGYANLSRDIQRHCKAVREMVSGQGGTESVLSSHGHGGSRKLLIIPERDVYRLIMRSKLPAAERFEEWVVGDVLPQIRKTGEYRPVPRTFGEALRLAADQYDQLEQQRPLVEAAETLLHTPHTKTMSMTDAAKHVGLKPNKEAIAYLKQHGFLTQRMKPSQDAIRMGLLVEKTTFDRHGAPHITAAVPFSALDRWRQYLVPRVHAWRMEGVA</sequence>
<dbReference type="AlphaFoldDB" id="H9UJG2"/>
<dbReference type="PANTHER" id="PTHR36180:SF2">
    <property type="entry name" value="BRO FAMILY PROTEIN"/>
    <property type="match status" value="1"/>
</dbReference>
<dbReference type="STRING" id="889378.Spiaf_1597"/>
<dbReference type="OrthoDB" id="9812611at2"/>
<dbReference type="PATRIC" id="fig|889378.3.peg.1584"/>
<proteinExistence type="predicted"/>
<dbReference type="SMART" id="SM01040">
    <property type="entry name" value="Bro-N"/>
    <property type="match status" value="1"/>
</dbReference>
<dbReference type="Pfam" id="PF02498">
    <property type="entry name" value="Bro-N"/>
    <property type="match status" value="1"/>
</dbReference>
<dbReference type="Pfam" id="PF03374">
    <property type="entry name" value="ANT"/>
    <property type="match status" value="1"/>
</dbReference>
<feature type="domain" description="Bro-N" evidence="1">
    <location>
        <begin position="1"/>
        <end position="115"/>
    </location>
</feature>
<dbReference type="KEGG" id="sfc:Spiaf_1597"/>
<accession>H9UJG2</accession>
<gene>
    <name evidence="2" type="ordered locus">Spiaf_1597</name>
</gene>
<reference evidence="3" key="1">
    <citation type="journal article" date="2013" name="Stand. Genomic Sci.">
        <title>Complete genome sequence of the halophilic bacterium Spirochaeta africana type strain (Z-7692(T)) from the alkaline Lake Magadi in the East African Rift.</title>
        <authorList>
            <person name="Liolos K."/>
            <person name="Abt B."/>
            <person name="Scheuner C."/>
            <person name="Teshima H."/>
            <person name="Held B."/>
            <person name="Lapidus A."/>
            <person name="Nolan M."/>
            <person name="Lucas S."/>
            <person name="Deshpande S."/>
            <person name="Cheng J.F."/>
            <person name="Tapia R."/>
            <person name="Goodwin L.A."/>
            <person name="Pitluck S."/>
            <person name="Pagani I."/>
            <person name="Ivanova N."/>
            <person name="Mavromatis K."/>
            <person name="Mikhailova N."/>
            <person name="Huntemann M."/>
            <person name="Pati A."/>
            <person name="Chen A."/>
            <person name="Palaniappan K."/>
            <person name="Land M."/>
            <person name="Rohde M."/>
            <person name="Tindall B.J."/>
            <person name="Detter J.C."/>
            <person name="Goker M."/>
            <person name="Bristow J."/>
            <person name="Eisen J.A."/>
            <person name="Markowitz V."/>
            <person name="Hugenholtz P."/>
            <person name="Woyke T."/>
            <person name="Klenk H.P."/>
            <person name="Kyrpides N.C."/>
        </authorList>
    </citation>
    <scope>NUCLEOTIDE SEQUENCE</scope>
    <source>
        <strain evidence="3">ATCC 700263 / DSM 8902 / Z-7692</strain>
    </source>
</reference>
<name>H9UJG2_SPIAZ</name>
<dbReference type="InterPro" id="IPR003497">
    <property type="entry name" value="BRO_N_domain"/>
</dbReference>